<dbReference type="GO" id="GO:0016787">
    <property type="term" value="F:hydrolase activity"/>
    <property type="evidence" value="ECO:0007669"/>
    <property type="project" value="UniProtKB-KW"/>
</dbReference>
<comment type="caution">
    <text evidence="5">The sequence shown here is derived from an EMBL/GenBank/DDBJ whole genome shotgun (WGS) entry which is preliminary data.</text>
</comment>
<gene>
    <name evidence="5" type="ORF">G5A66_05760</name>
    <name evidence="4" type="ORF">G5A75_05780</name>
</gene>
<sequence length="265" mass="29693">MGTNNRRQRNRIEDKDHVLRIALMLAAALLVIGGIIVVIRLMNPKEDTEKGVKKLVIMEEKDVSEVDQKIQALEEEERLSDEEWMNRPAAEKFVNCLLMGDSVTQGLYAYSILDQSLVQAERGAGVAGGKDGIIETHIAKALEIKPQKLFLAYGMNDIKGCNGDPAVFREKYDAVIKELKAGLPETKIYVNSILPVKASVVEAEPVYGMVPEFNAQLQQMCEKEGLTYIDNTGLVEEAFYEEDGIHMSPDYYTKWVEHMAEVAKL</sequence>
<dbReference type="Gene3D" id="3.40.50.1110">
    <property type="entry name" value="SGNH hydrolase"/>
    <property type="match status" value="1"/>
</dbReference>
<evidence type="ECO:0000256" key="2">
    <source>
        <dbReference type="SAM" id="Phobius"/>
    </source>
</evidence>
<dbReference type="Proteomes" id="UP000701680">
    <property type="component" value="Unassembled WGS sequence"/>
</dbReference>
<dbReference type="InterPro" id="IPR036514">
    <property type="entry name" value="SGNH_hydro_sf"/>
</dbReference>
<reference evidence="5" key="2">
    <citation type="submission" date="2020-02" db="EMBL/GenBank/DDBJ databases">
        <authorList>
            <person name="Littmann E."/>
            <person name="Sorbara M."/>
        </authorList>
    </citation>
    <scope>NUCLEOTIDE SEQUENCE</scope>
    <source>
        <strain evidence="5">MSK.17.11</strain>
        <strain evidence="4">MSK.17.38</strain>
    </source>
</reference>
<evidence type="ECO:0000313" key="6">
    <source>
        <dbReference type="Proteomes" id="UP000528555"/>
    </source>
</evidence>
<evidence type="ECO:0000313" key="7">
    <source>
        <dbReference type="Proteomes" id="UP000701680"/>
    </source>
</evidence>
<reference evidence="6 7" key="1">
    <citation type="journal article" date="2020" name="Cell Host Microbe">
        <title>Functional and Genomic Variation between Human-Derived Isolates of Lachnospiraceae Reveals Inter- and Intra-Species Diversity.</title>
        <authorList>
            <person name="Sorbara M.T."/>
            <person name="Littmann E.R."/>
            <person name="Fontana E."/>
            <person name="Moody T.U."/>
            <person name="Kohout C.E."/>
            <person name="Gjonbalaj M."/>
            <person name="Eaton V."/>
            <person name="Seok R."/>
            <person name="Leiner I.M."/>
            <person name="Pamer E.G."/>
        </authorList>
    </citation>
    <scope>NUCLEOTIDE SEQUENCE [LARGE SCALE GENOMIC DNA]</scope>
    <source>
        <strain evidence="5 6">MSK.17.11</strain>
        <strain evidence="4 7">MSK.17.38</strain>
    </source>
</reference>
<evidence type="ECO:0000256" key="1">
    <source>
        <dbReference type="SAM" id="Coils"/>
    </source>
</evidence>
<accession>A0A850HIE7</accession>
<dbReference type="EMBL" id="JAAIUO010000003">
    <property type="protein sequence ID" value="NSK14387.1"/>
    <property type="molecule type" value="Genomic_DNA"/>
</dbReference>
<dbReference type="InterPro" id="IPR013830">
    <property type="entry name" value="SGNH_hydro"/>
</dbReference>
<dbReference type="AlphaFoldDB" id="A0A850HIE7"/>
<keyword evidence="2" id="KW-0472">Membrane</keyword>
<dbReference type="EMBL" id="JAAITX010000003">
    <property type="protein sequence ID" value="NVH58161.1"/>
    <property type="molecule type" value="Genomic_DNA"/>
</dbReference>
<dbReference type="Pfam" id="PF13472">
    <property type="entry name" value="Lipase_GDSL_2"/>
    <property type="match status" value="1"/>
</dbReference>
<keyword evidence="5" id="KW-0378">Hydrolase</keyword>
<dbReference type="Proteomes" id="UP000528555">
    <property type="component" value="Unassembled WGS sequence"/>
</dbReference>
<dbReference type="RefSeq" id="WP_173814543.1">
    <property type="nucleotide sequence ID" value="NZ_JAAITX010000003.1"/>
</dbReference>
<dbReference type="SUPFAM" id="SSF52266">
    <property type="entry name" value="SGNH hydrolase"/>
    <property type="match status" value="1"/>
</dbReference>
<keyword evidence="2" id="KW-1133">Transmembrane helix</keyword>
<keyword evidence="2" id="KW-0812">Transmembrane</keyword>
<protein>
    <submittedName>
        <fullName evidence="5">SGNH/GDSL hydrolase family protein</fullName>
    </submittedName>
</protein>
<evidence type="ECO:0000313" key="4">
    <source>
        <dbReference type="EMBL" id="NSK14387.1"/>
    </source>
</evidence>
<evidence type="ECO:0000313" key="5">
    <source>
        <dbReference type="EMBL" id="NVH58161.1"/>
    </source>
</evidence>
<evidence type="ECO:0000259" key="3">
    <source>
        <dbReference type="Pfam" id="PF13472"/>
    </source>
</evidence>
<keyword evidence="6" id="KW-1185">Reference proteome</keyword>
<name>A0A850HIE7_9FIRM</name>
<proteinExistence type="predicted"/>
<organism evidence="5 6">
    <name type="scientific">Dorea phocaeensis</name>
    <dbReference type="NCBI Taxonomy" id="2040291"/>
    <lineage>
        <taxon>Bacteria</taxon>
        <taxon>Bacillati</taxon>
        <taxon>Bacillota</taxon>
        <taxon>Clostridia</taxon>
        <taxon>Lachnospirales</taxon>
        <taxon>Lachnospiraceae</taxon>
        <taxon>Dorea</taxon>
    </lineage>
</organism>
<feature type="coiled-coil region" evidence="1">
    <location>
        <begin position="56"/>
        <end position="83"/>
    </location>
</feature>
<keyword evidence="1" id="KW-0175">Coiled coil</keyword>
<feature type="domain" description="SGNH hydrolase-type esterase" evidence="3">
    <location>
        <begin position="99"/>
        <end position="252"/>
    </location>
</feature>
<feature type="transmembrane region" description="Helical" evidence="2">
    <location>
        <begin position="21"/>
        <end position="42"/>
    </location>
</feature>